<organism evidence="2 3">
    <name type="scientific">Cherax quadricarinatus</name>
    <name type="common">Australian red claw crayfish</name>
    <dbReference type="NCBI Taxonomy" id="27406"/>
    <lineage>
        <taxon>Eukaryota</taxon>
        <taxon>Metazoa</taxon>
        <taxon>Ecdysozoa</taxon>
        <taxon>Arthropoda</taxon>
        <taxon>Crustacea</taxon>
        <taxon>Multicrustacea</taxon>
        <taxon>Malacostraca</taxon>
        <taxon>Eumalacostraca</taxon>
        <taxon>Eucarida</taxon>
        <taxon>Decapoda</taxon>
        <taxon>Pleocyemata</taxon>
        <taxon>Astacidea</taxon>
        <taxon>Parastacoidea</taxon>
        <taxon>Parastacidae</taxon>
        <taxon>Cherax</taxon>
    </lineage>
</organism>
<keyword evidence="3" id="KW-1185">Reference proteome</keyword>
<keyword evidence="1" id="KW-0732">Signal</keyword>
<evidence type="ECO:0000256" key="1">
    <source>
        <dbReference type="SAM" id="SignalP"/>
    </source>
</evidence>
<protein>
    <recommendedName>
        <fullName evidence="4">Receptor ligand binding region domain-containing protein</fullName>
    </recommendedName>
</protein>
<accession>A0AAW0WLV1</accession>
<evidence type="ECO:0000313" key="2">
    <source>
        <dbReference type="EMBL" id="KAK8732607.1"/>
    </source>
</evidence>
<name>A0AAW0WLV1_CHEQU</name>
<reference evidence="2 3" key="1">
    <citation type="journal article" date="2024" name="BMC Genomics">
        <title>Genome assembly of redclaw crayfish (Cherax quadricarinatus) provides insights into its immune adaptation and hypoxia tolerance.</title>
        <authorList>
            <person name="Liu Z."/>
            <person name="Zheng J."/>
            <person name="Li H."/>
            <person name="Fang K."/>
            <person name="Wang S."/>
            <person name="He J."/>
            <person name="Zhou D."/>
            <person name="Weng S."/>
            <person name="Chi M."/>
            <person name="Gu Z."/>
            <person name="He J."/>
            <person name="Li F."/>
            <person name="Wang M."/>
        </authorList>
    </citation>
    <scope>NUCLEOTIDE SEQUENCE [LARGE SCALE GENOMIC DNA]</scope>
    <source>
        <strain evidence="2">ZL_2023a</strain>
    </source>
</reference>
<proteinExistence type="predicted"/>
<gene>
    <name evidence="2" type="ORF">OTU49_006842</name>
</gene>
<evidence type="ECO:0000313" key="3">
    <source>
        <dbReference type="Proteomes" id="UP001445076"/>
    </source>
</evidence>
<sequence>MNGHKPGGGAWPGVCSWCLSLLVLAVSTQAQLDHENSTLGVYLEPSMLQGLKTQTEELIQEAVKEGSAAMTRGSLTVQFLSSMNENITLPDEMTAVLTLASCSNTRAWAPSLAKMGKLHIAITGSGCSRIAFSSAITVPLTSGSKDVVQVFRDLRDKNTLIWTDIIFIHDNTIDQFEVNDMVNLLTQGSDQTADTSITIIS</sequence>
<dbReference type="AlphaFoldDB" id="A0AAW0WLV1"/>
<comment type="caution">
    <text evidence="2">The sequence shown here is derived from an EMBL/GenBank/DDBJ whole genome shotgun (WGS) entry which is preliminary data.</text>
</comment>
<feature type="chain" id="PRO_5043385006" description="Receptor ligand binding region domain-containing protein" evidence="1">
    <location>
        <begin position="31"/>
        <end position="201"/>
    </location>
</feature>
<feature type="non-terminal residue" evidence="2">
    <location>
        <position position="201"/>
    </location>
</feature>
<evidence type="ECO:0008006" key="4">
    <source>
        <dbReference type="Google" id="ProtNLM"/>
    </source>
</evidence>
<dbReference type="Proteomes" id="UP001445076">
    <property type="component" value="Unassembled WGS sequence"/>
</dbReference>
<dbReference type="EMBL" id="JARKIK010000056">
    <property type="protein sequence ID" value="KAK8732607.1"/>
    <property type="molecule type" value="Genomic_DNA"/>
</dbReference>
<feature type="signal peptide" evidence="1">
    <location>
        <begin position="1"/>
        <end position="30"/>
    </location>
</feature>